<reference evidence="4" key="1">
    <citation type="submission" date="2017-02" db="UniProtKB">
        <authorList>
            <consortium name="WormBaseParasite"/>
        </authorList>
    </citation>
    <scope>IDENTIFICATION</scope>
</reference>
<sequence length="100" mass="11114">MTFGPIFWPTVWVILSLTLTSSTCNLLIRSQVPHATLSQTATDFNKAGHVDNVALQLSSDLRVEQAMHEINRIKRATKIVLSTSNQNDPQGIDIPRDISK</sequence>
<dbReference type="OrthoDB" id="5847064at2759"/>
<proteinExistence type="predicted"/>
<organism evidence="4">
    <name type="scientific">Thelazia callipaeda</name>
    <name type="common">Oriental eyeworm</name>
    <name type="synonym">Parasitic nematode</name>
    <dbReference type="NCBI Taxonomy" id="103827"/>
    <lineage>
        <taxon>Eukaryota</taxon>
        <taxon>Metazoa</taxon>
        <taxon>Ecdysozoa</taxon>
        <taxon>Nematoda</taxon>
        <taxon>Chromadorea</taxon>
        <taxon>Rhabditida</taxon>
        <taxon>Spirurina</taxon>
        <taxon>Spiruromorpha</taxon>
        <taxon>Thelazioidea</taxon>
        <taxon>Thelaziidae</taxon>
        <taxon>Thelazia</taxon>
    </lineage>
</organism>
<keyword evidence="3" id="KW-1185">Reference proteome</keyword>
<dbReference type="Proteomes" id="UP000276776">
    <property type="component" value="Unassembled WGS sequence"/>
</dbReference>
<dbReference type="WBParaSite" id="TCLT_0000141101-mRNA-1">
    <property type="protein sequence ID" value="TCLT_0000141101-mRNA-1"/>
    <property type="gene ID" value="TCLT_0000141101"/>
</dbReference>
<evidence type="ECO:0000313" key="2">
    <source>
        <dbReference type="EMBL" id="VDM96836.1"/>
    </source>
</evidence>
<accession>A0A0N5CMM6</accession>
<dbReference type="AlphaFoldDB" id="A0A0N5CMM6"/>
<evidence type="ECO:0000313" key="4">
    <source>
        <dbReference type="WBParaSite" id="TCLT_0000141101-mRNA-1"/>
    </source>
</evidence>
<dbReference type="EMBL" id="UYYF01000178">
    <property type="protein sequence ID" value="VDM96836.1"/>
    <property type="molecule type" value="Genomic_DNA"/>
</dbReference>
<name>A0A0N5CMM6_THECL</name>
<protein>
    <submittedName>
        <fullName evidence="4">VWFA domain-containing protein</fullName>
    </submittedName>
</protein>
<feature type="transmembrane region" description="Helical" evidence="1">
    <location>
        <begin position="6"/>
        <end position="28"/>
    </location>
</feature>
<evidence type="ECO:0000313" key="3">
    <source>
        <dbReference type="Proteomes" id="UP000276776"/>
    </source>
</evidence>
<dbReference type="OMA" id="RMEDIMH"/>
<evidence type="ECO:0000256" key="1">
    <source>
        <dbReference type="SAM" id="Phobius"/>
    </source>
</evidence>
<keyword evidence="1" id="KW-0472">Membrane</keyword>
<keyword evidence="1" id="KW-0812">Transmembrane</keyword>
<reference evidence="2 3" key="2">
    <citation type="submission" date="2018-11" db="EMBL/GenBank/DDBJ databases">
        <authorList>
            <consortium name="Pathogen Informatics"/>
        </authorList>
    </citation>
    <scope>NUCLEOTIDE SEQUENCE [LARGE SCALE GENOMIC DNA]</scope>
</reference>
<gene>
    <name evidence="2" type="ORF">TCLT_LOCUS1412</name>
</gene>
<keyword evidence="1" id="KW-1133">Transmembrane helix</keyword>